<keyword evidence="18" id="KW-1185">Reference proteome</keyword>
<comment type="catalytic activity">
    <reaction evidence="12">
        <text>UDP-N-acetyl-alpha-D-muramoyl-L-alanyl-D-glutamate + meso-2,6-diaminopimelate + ATP = UDP-N-acetyl-alpha-D-muramoyl-L-alanyl-gamma-D-glutamyl-meso-2,6-diaminopimelate + ADP + phosphate + H(+)</text>
        <dbReference type="Rhea" id="RHEA:23676"/>
        <dbReference type="ChEBI" id="CHEBI:15378"/>
        <dbReference type="ChEBI" id="CHEBI:30616"/>
        <dbReference type="ChEBI" id="CHEBI:43474"/>
        <dbReference type="ChEBI" id="CHEBI:57791"/>
        <dbReference type="ChEBI" id="CHEBI:83900"/>
        <dbReference type="ChEBI" id="CHEBI:83905"/>
        <dbReference type="ChEBI" id="CHEBI:456216"/>
        <dbReference type="EC" id="6.3.2.13"/>
    </reaction>
</comment>
<evidence type="ECO:0000256" key="3">
    <source>
        <dbReference type="ARBA" id="ARBA00022490"/>
    </source>
</evidence>
<comment type="PTM">
    <text evidence="12">Carboxylation is probably crucial for Mg(2+) binding and, consequently, for the gamma-phosphate positioning of ATP.</text>
</comment>
<comment type="subcellular location">
    <subcellularLocation>
        <location evidence="12 13">Cytoplasm</location>
    </subcellularLocation>
</comment>
<keyword evidence="12" id="KW-0460">Magnesium</keyword>
<evidence type="ECO:0000259" key="15">
    <source>
        <dbReference type="Pfam" id="PF02875"/>
    </source>
</evidence>
<reference evidence="17 18" key="1">
    <citation type="submission" date="2022-06" db="EMBL/GenBank/DDBJ databases">
        <title>Isolation of gut microbiota from human fecal samples.</title>
        <authorList>
            <person name="Pamer E.G."/>
            <person name="Barat B."/>
            <person name="Waligurski E."/>
            <person name="Medina S."/>
            <person name="Paddock L."/>
            <person name="Mostad J."/>
        </authorList>
    </citation>
    <scope>NUCLEOTIDE SEQUENCE [LARGE SCALE GENOMIC DNA]</scope>
    <source>
        <strain evidence="17 18">DFI.7.95</strain>
    </source>
</reference>
<feature type="modified residue" description="N6-carboxylysine" evidence="12">
    <location>
        <position position="219"/>
    </location>
</feature>
<dbReference type="Gene3D" id="3.90.190.20">
    <property type="entry name" value="Mur ligase, C-terminal domain"/>
    <property type="match status" value="1"/>
</dbReference>
<dbReference type="InterPro" id="IPR000713">
    <property type="entry name" value="Mur_ligase_N"/>
</dbReference>
<evidence type="ECO:0000256" key="5">
    <source>
        <dbReference type="ARBA" id="ARBA00022618"/>
    </source>
</evidence>
<evidence type="ECO:0000313" key="17">
    <source>
        <dbReference type="EMBL" id="MCQ4923846.1"/>
    </source>
</evidence>
<evidence type="ECO:0000256" key="10">
    <source>
        <dbReference type="ARBA" id="ARBA00023306"/>
    </source>
</evidence>
<feature type="binding site" evidence="12">
    <location>
        <begin position="110"/>
        <end position="116"/>
    </location>
    <ligand>
        <name>ATP</name>
        <dbReference type="ChEBI" id="CHEBI:30616"/>
    </ligand>
</feature>
<dbReference type="Gene3D" id="3.40.1190.10">
    <property type="entry name" value="Mur-like, catalytic domain"/>
    <property type="match status" value="1"/>
</dbReference>
<feature type="binding site" evidence="12">
    <location>
        <position position="187"/>
    </location>
    <ligand>
        <name>UDP-N-acetyl-alpha-D-muramoyl-L-alanyl-D-glutamate</name>
        <dbReference type="ChEBI" id="CHEBI:83900"/>
    </ligand>
</feature>
<evidence type="ECO:0000256" key="2">
    <source>
        <dbReference type="ARBA" id="ARBA00005898"/>
    </source>
</evidence>
<evidence type="ECO:0000256" key="4">
    <source>
        <dbReference type="ARBA" id="ARBA00022598"/>
    </source>
</evidence>
<dbReference type="InterPro" id="IPR036565">
    <property type="entry name" value="Mur-like_cat_sf"/>
</dbReference>
<keyword evidence="3 12" id="KW-0963">Cytoplasm</keyword>
<protein>
    <recommendedName>
        <fullName evidence="12">UDP-N-acetylmuramoyl-L-alanyl-D-glutamate--2,6-diaminopimelate ligase</fullName>
        <ecNumber evidence="12">6.3.2.13</ecNumber>
    </recommendedName>
    <alternativeName>
        <fullName evidence="12">Meso-A2pm-adding enzyme</fullName>
    </alternativeName>
    <alternativeName>
        <fullName evidence="12">Meso-diaminopimelate-adding enzyme</fullName>
    </alternativeName>
    <alternativeName>
        <fullName evidence="12">UDP-MurNAc-L-Ala-D-Glu:meso-diaminopimelate ligase</fullName>
    </alternativeName>
    <alternativeName>
        <fullName evidence="12">UDP-MurNAc-tripeptide synthetase</fullName>
    </alternativeName>
    <alternativeName>
        <fullName evidence="12">UDP-N-acetylmuramyl-tripeptide synthetase</fullName>
    </alternativeName>
</protein>
<dbReference type="InterPro" id="IPR005761">
    <property type="entry name" value="UDP-N-AcMur-Glu-dNH2Pim_ligase"/>
</dbReference>
<evidence type="ECO:0000259" key="14">
    <source>
        <dbReference type="Pfam" id="PF01225"/>
    </source>
</evidence>
<keyword evidence="10 12" id="KW-0131">Cell cycle</keyword>
<organism evidence="17 18">
    <name type="scientific">Tissierella carlieri</name>
    <dbReference type="NCBI Taxonomy" id="689904"/>
    <lineage>
        <taxon>Bacteria</taxon>
        <taxon>Bacillati</taxon>
        <taxon>Bacillota</taxon>
        <taxon>Tissierellia</taxon>
        <taxon>Tissierellales</taxon>
        <taxon>Tissierellaceae</taxon>
        <taxon>Tissierella</taxon>
    </lineage>
</organism>
<evidence type="ECO:0000256" key="1">
    <source>
        <dbReference type="ARBA" id="ARBA00004752"/>
    </source>
</evidence>
<evidence type="ECO:0000256" key="11">
    <source>
        <dbReference type="ARBA" id="ARBA00023316"/>
    </source>
</evidence>
<feature type="domain" description="Mur ligase central" evidence="16">
    <location>
        <begin position="108"/>
        <end position="308"/>
    </location>
</feature>
<evidence type="ECO:0000256" key="6">
    <source>
        <dbReference type="ARBA" id="ARBA00022741"/>
    </source>
</evidence>
<keyword evidence="8 12" id="KW-0133">Cell shape</keyword>
<feature type="binding site" evidence="12">
    <location>
        <begin position="403"/>
        <end position="406"/>
    </location>
    <ligand>
        <name>meso-2,6-diaminopimelate</name>
        <dbReference type="ChEBI" id="CHEBI:57791"/>
    </ligand>
</feature>
<evidence type="ECO:0000256" key="9">
    <source>
        <dbReference type="ARBA" id="ARBA00022984"/>
    </source>
</evidence>
<proteinExistence type="inferred from homology"/>
<feature type="binding site" evidence="12">
    <location>
        <position position="459"/>
    </location>
    <ligand>
        <name>meso-2,6-diaminopimelate</name>
        <dbReference type="ChEBI" id="CHEBI:57791"/>
    </ligand>
</feature>
<feature type="short sequence motif" description="Meso-diaminopimelate recognition motif" evidence="12">
    <location>
        <begin position="403"/>
        <end position="406"/>
    </location>
</feature>
<dbReference type="NCBIfam" id="NF001124">
    <property type="entry name" value="PRK00139.1-2"/>
    <property type="match status" value="1"/>
</dbReference>
<dbReference type="NCBIfam" id="TIGR01085">
    <property type="entry name" value="murE"/>
    <property type="match status" value="1"/>
</dbReference>
<dbReference type="InterPro" id="IPR035911">
    <property type="entry name" value="MurE/MurF_N"/>
</dbReference>
<dbReference type="EMBL" id="JANGAC010000008">
    <property type="protein sequence ID" value="MCQ4923846.1"/>
    <property type="molecule type" value="Genomic_DNA"/>
</dbReference>
<comment type="cofactor">
    <cofactor evidence="12">
        <name>Mg(2+)</name>
        <dbReference type="ChEBI" id="CHEBI:18420"/>
    </cofactor>
</comment>
<comment type="pathway">
    <text evidence="1 12 13">Cell wall biogenesis; peptidoglycan biosynthesis.</text>
</comment>
<accession>A0ABT1SBH8</accession>
<dbReference type="GO" id="GO:0008765">
    <property type="term" value="F:UDP-N-acetylmuramoylalanyl-D-glutamate-2,6-diaminopimelate ligase activity"/>
    <property type="evidence" value="ECO:0007669"/>
    <property type="project" value="UniProtKB-EC"/>
</dbReference>
<keyword evidence="4 12" id="KW-0436">Ligase</keyword>
<dbReference type="PANTHER" id="PTHR23135:SF4">
    <property type="entry name" value="UDP-N-ACETYLMURAMOYL-L-ALANYL-D-GLUTAMATE--2,6-DIAMINOPIMELATE LIGASE MURE HOMOLOG, CHLOROPLASTIC"/>
    <property type="match status" value="1"/>
</dbReference>
<dbReference type="InterPro" id="IPR004101">
    <property type="entry name" value="Mur_ligase_C"/>
</dbReference>
<evidence type="ECO:0000313" key="18">
    <source>
        <dbReference type="Proteomes" id="UP001524478"/>
    </source>
</evidence>
<feature type="binding site" evidence="12">
    <location>
        <position position="30"/>
    </location>
    <ligand>
        <name>UDP-N-acetyl-alpha-D-muramoyl-L-alanyl-D-glutamate</name>
        <dbReference type="ChEBI" id="CHEBI:83900"/>
    </ligand>
</feature>
<evidence type="ECO:0000256" key="7">
    <source>
        <dbReference type="ARBA" id="ARBA00022840"/>
    </source>
</evidence>
<dbReference type="HAMAP" id="MF_00208">
    <property type="entry name" value="MurE"/>
    <property type="match status" value="1"/>
</dbReference>
<gene>
    <name evidence="12" type="primary">murE</name>
    <name evidence="17" type="ORF">NE686_12160</name>
</gene>
<feature type="binding site" evidence="12">
    <location>
        <position position="455"/>
    </location>
    <ligand>
        <name>meso-2,6-diaminopimelate</name>
        <dbReference type="ChEBI" id="CHEBI:57791"/>
    </ligand>
</feature>
<name>A0ABT1SBH8_9FIRM</name>
<feature type="domain" description="Mur ligase C-terminal" evidence="15">
    <location>
        <begin position="330"/>
        <end position="457"/>
    </location>
</feature>
<keyword evidence="11 12" id="KW-0961">Cell wall biogenesis/degradation</keyword>
<dbReference type="InterPro" id="IPR036615">
    <property type="entry name" value="Mur_ligase_C_dom_sf"/>
</dbReference>
<evidence type="ECO:0000259" key="16">
    <source>
        <dbReference type="Pfam" id="PF08245"/>
    </source>
</evidence>
<evidence type="ECO:0000256" key="12">
    <source>
        <dbReference type="HAMAP-Rule" id="MF_00208"/>
    </source>
</evidence>
<feature type="binding site" evidence="12">
    <location>
        <position position="179"/>
    </location>
    <ligand>
        <name>UDP-N-acetyl-alpha-D-muramoyl-L-alanyl-D-glutamate</name>
        <dbReference type="ChEBI" id="CHEBI:83900"/>
    </ligand>
</feature>
<keyword evidence="5 12" id="KW-0132">Cell division</keyword>
<comment type="function">
    <text evidence="12">Catalyzes the addition of meso-diaminopimelic acid to the nucleotide precursor UDP-N-acetylmuramoyl-L-alanyl-D-glutamate (UMAG) in the biosynthesis of bacterial cell-wall peptidoglycan.</text>
</comment>
<dbReference type="EC" id="6.3.2.13" evidence="12"/>
<keyword evidence="9 12" id="KW-0573">Peptidoglycan synthesis</keyword>
<feature type="binding site" evidence="12">
    <location>
        <position position="379"/>
    </location>
    <ligand>
        <name>meso-2,6-diaminopimelate</name>
        <dbReference type="ChEBI" id="CHEBI:57791"/>
    </ligand>
</feature>
<dbReference type="InterPro" id="IPR013221">
    <property type="entry name" value="Mur_ligase_cen"/>
</dbReference>
<feature type="binding site" evidence="12">
    <location>
        <begin position="152"/>
        <end position="153"/>
    </location>
    <ligand>
        <name>UDP-N-acetyl-alpha-D-muramoyl-L-alanyl-D-glutamate</name>
        <dbReference type="ChEBI" id="CHEBI:83900"/>
    </ligand>
</feature>
<dbReference type="SUPFAM" id="SSF53244">
    <property type="entry name" value="MurD-like peptide ligases, peptide-binding domain"/>
    <property type="match status" value="1"/>
</dbReference>
<dbReference type="SUPFAM" id="SSF53623">
    <property type="entry name" value="MurD-like peptide ligases, catalytic domain"/>
    <property type="match status" value="1"/>
</dbReference>
<dbReference type="PANTHER" id="PTHR23135">
    <property type="entry name" value="MUR LIGASE FAMILY MEMBER"/>
    <property type="match status" value="1"/>
</dbReference>
<dbReference type="Gene3D" id="3.40.1390.10">
    <property type="entry name" value="MurE/MurF, N-terminal domain"/>
    <property type="match status" value="1"/>
</dbReference>
<dbReference type="NCBIfam" id="NF001126">
    <property type="entry name" value="PRK00139.1-4"/>
    <property type="match status" value="1"/>
</dbReference>
<keyword evidence="7 12" id="KW-0067">ATP-binding</keyword>
<feature type="binding site" evidence="12">
    <location>
        <position position="151"/>
    </location>
    <ligand>
        <name>UDP-N-acetyl-alpha-D-muramoyl-L-alanyl-D-glutamate</name>
        <dbReference type="ChEBI" id="CHEBI:83900"/>
    </ligand>
</feature>
<dbReference type="PROSITE" id="PS01011">
    <property type="entry name" value="FOLYLPOLYGLU_SYNT_1"/>
    <property type="match status" value="1"/>
</dbReference>
<dbReference type="Pfam" id="PF02875">
    <property type="entry name" value="Mur_ligase_C"/>
    <property type="match status" value="1"/>
</dbReference>
<evidence type="ECO:0000256" key="13">
    <source>
        <dbReference type="RuleBase" id="RU004135"/>
    </source>
</evidence>
<feature type="domain" description="Mur ligase N-terminal catalytic" evidence="14">
    <location>
        <begin position="23"/>
        <end position="78"/>
    </location>
</feature>
<dbReference type="InterPro" id="IPR018109">
    <property type="entry name" value="Folylpolyglutamate_synth_CS"/>
</dbReference>
<dbReference type="SUPFAM" id="SSF63418">
    <property type="entry name" value="MurE/MurF N-terminal domain"/>
    <property type="match status" value="1"/>
</dbReference>
<dbReference type="Pfam" id="PF01225">
    <property type="entry name" value="Mur_ligase"/>
    <property type="match status" value="1"/>
</dbReference>
<sequence length="486" mass="54532">MNLKYITRDYEFELIKGKLDINITGVENDSRKIQKGNLFIAEKGFTVDGHDYIDKAIENGAAGVVVEKQVSIDEDITVIKVKNSIDALAKFSGIFHEEPWKNLQMIGITGTNGKTSITYFIKSILEENNKKVGIIGTIGAVIGDKNIKIDNTTPNALIIHDLLKKMADIETDTCIMEVSSHSLELKRVEYMDFQIGLFTNLTKDHLDYHETMEKYFNSKLKLFYKTDKANVINIDDDYGKKIVEIIGERVPLLTYGIREKSDIFASDIEFTLSKVRFNLNTPKGKINILLNVPGEFSVYNALAAAACAYAYEIPLEIIKKGLEAVEGIKGRFEVVPTNTDYTVIIDFAHTADGLDKVLTVIDQFAEGRKIVVFGAGGNRDKTKRPEMGETVGRHADLSIVTSDNPRYEDPEMIIEDVLVGTRKANGKYIKIVDRIEAIKYAIDNARPKDIILLAGKGHETYTLIKGKTYPCDERQIVLDYLHSKNN</sequence>
<evidence type="ECO:0000256" key="8">
    <source>
        <dbReference type="ARBA" id="ARBA00022960"/>
    </source>
</evidence>
<keyword evidence="6 12" id="KW-0547">Nucleotide-binding</keyword>
<comment type="caution">
    <text evidence="12">Lacks conserved residue(s) required for the propagation of feature annotation.</text>
</comment>
<dbReference type="Pfam" id="PF08245">
    <property type="entry name" value="Mur_ligase_M"/>
    <property type="match status" value="1"/>
</dbReference>
<comment type="similarity">
    <text evidence="2 12">Belongs to the MurCDEF family. MurE subfamily.</text>
</comment>
<dbReference type="RefSeq" id="WP_256311708.1">
    <property type="nucleotide sequence ID" value="NZ_JANGAC010000008.1"/>
</dbReference>
<dbReference type="Proteomes" id="UP001524478">
    <property type="component" value="Unassembled WGS sequence"/>
</dbReference>
<comment type="caution">
    <text evidence="17">The sequence shown here is derived from an EMBL/GenBank/DDBJ whole genome shotgun (WGS) entry which is preliminary data.</text>
</comment>